<sequence length="356" mass="39538">MLILIDMKRKIYVVFIFLLASLSTQAQFGKMLKNKAKSALEKKVKTTDNSSSNTSNDSNTNNDGIAESSSSSNVEKKKTEISSKVVDNGLLYLSYTFGMSSGVNNYAVNQVKLSRQMTDLGDNVDILPVHDLEYPWLRFLTTPELEMMSPEGYIGYELVSGSYVTKIGPDRSQTMELGTGMPVLTRGMLIAEDIFVIYAGSHQGGHAFNVPSYMDQEDITIMNIVGKGEQQFHLDWLEKAKPIVKEFEATLKANYDKAAKASLASIKMPKAGSMNANSALKNFATTKVKETIAKDGAQLLKLNIESNDWSIVKNKYTGRILYRWIKGSFTAKDSHGYFNIAPKVEYVNLKEPSNLP</sequence>
<proteinExistence type="predicted"/>
<gene>
    <name evidence="3" type="ORF">KK2020170_18370</name>
</gene>
<organism evidence="3 4">
    <name type="scientific">Flavobacterium okayamense</name>
    <dbReference type="NCBI Taxonomy" id="2830782"/>
    <lineage>
        <taxon>Bacteria</taxon>
        <taxon>Pseudomonadati</taxon>
        <taxon>Bacteroidota</taxon>
        <taxon>Flavobacteriia</taxon>
        <taxon>Flavobacteriales</taxon>
        <taxon>Flavobacteriaceae</taxon>
        <taxon>Flavobacterium</taxon>
    </lineage>
</organism>
<evidence type="ECO:0000256" key="1">
    <source>
        <dbReference type="SAM" id="MobiDB-lite"/>
    </source>
</evidence>
<feature type="chain" id="PRO_5045747621" evidence="2">
    <location>
        <begin position="27"/>
        <end position="356"/>
    </location>
</feature>
<feature type="compositionally biased region" description="Low complexity" evidence="1">
    <location>
        <begin position="47"/>
        <end position="72"/>
    </location>
</feature>
<dbReference type="EMBL" id="AP024749">
    <property type="protein sequence ID" value="BCY28969.1"/>
    <property type="molecule type" value="Genomic_DNA"/>
</dbReference>
<feature type="signal peptide" evidence="2">
    <location>
        <begin position="1"/>
        <end position="26"/>
    </location>
</feature>
<evidence type="ECO:0000313" key="3">
    <source>
        <dbReference type="EMBL" id="BCY28969.1"/>
    </source>
</evidence>
<keyword evidence="4" id="KW-1185">Reference proteome</keyword>
<feature type="region of interest" description="Disordered" evidence="1">
    <location>
        <begin position="42"/>
        <end position="78"/>
    </location>
</feature>
<reference evidence="3 4" key="1">
    <citation type="submission" date="2021-06" db="EMBL/GenBank/DDBJ databases">
        <title>Whole genome sequences of Flavobacterium sp. KK2020170 and assembly.</title>
        <authorList>
            <person name="Kitahara K."/>
            <person name="Miyoshi S."/>
            <person name="Uesaka K."/>
        </authorList>
    </citation>
    <scope>NUCLEOTIDE SEQUENCE [LARGE SCALE GENOMIC DNA]</scope>
    <source>
        <strain evidence="3 4">KK2020170</strain>
    </source>
</reference>
<keyword evidence="2" id="KW-0732">Signal</keyword>
<evidence type="ECO:0000256" key="2">
    <source>
        <dbReference type="SAM" id="SignalP"/>
    </source>
</evidence>
<evidence type="ECO:0000313" key="4">
    <source>
        <dbReference type="Proteomes" id="UP000825258"/>
    </source>
</evidence>
<protein>
    <submittedName>
        <fullName evidence="3">Uncharacterized protein</fullName>
    </submittedName>
</protein>
<accession>A0ABM7S637</accession>
<name>A0ABM7S637_9FLAO</name>
<dbReference type="Proteomes" id="UP000825258">
    <property type="component" value="Chromosome"/>
</dbReference>